<evidence type="ECO:0000313" key="2">
    <source>
        <dbReference type="Proteomes" id="UP000318864"/>
    </source>
</evidence>
<gene>
    <name evidence="1" type="ORF">D8Y22_05540</name>
</gene>
<reference evidence="1 2" key="1">
    <citation type="submission" date="2018-10" db="EMBL/GenBank/DDBJ databases">
        <title>Natronolimnobius sp. XQ-INN 246 isolated from Inner Mongolia Autonomous Region of China.</title>
        <authorList>
            <person name="Xue Q."/>
        </authorList>
    </citation>
    <scope>NUCLEOTIDE SEQUENCE [LARGE SCALE GENOMIC DNA]</scope>
    <source>
        <strain evidence="1 2">XQ-INN 246</strain>
    </source>
</reference>
<sequence>MSDTPDSLPPGVLALCDEFDLEQPTPGERWEFDLANPPTDISDRLVRAGCQLRCEYATDNGRRYEYVVPEAGWPDPLGYVTTDDPQWVGPQHGWNPADRYHGNVRGSIPSPGDCDRHPDLPANAYALSRVTLYPPKSEAKFHAKTSLEPPTGAWVAVLTYEQATRSHSSHVGVYSSELGEFPECTKWTSAPYTNDERRHVEWFDTLEDATTFVKRETGLAVPPRSD</sequence>
<dbReference type="RefSeq" id="WP_141463714.1">
    <property type="nucleotide sequence ID" value="NZ_RBZW01000015.1"/>
</dbReference>
<evidence type="ECO:0000313" key="1">
    <source>
        <dbReference type="EMBL" id="THE65848.1"/>
    </source>
</evidence>
<dbReference type="EMBL" id="RBZW01000015">
    <property type="protein sequence ID" value="THE65848.1"/>
    <property type="molecule type" value="Genomic_DNA"/>
</dbReference>
<name>A0A4S3TTA8_9EURY</name>
<comment type="caution">
    <text evidence="1">The sequence shown here is derived from an EMBL/GenBank/DDBJ whole genome shotgun (WGS) entry which is preliminary data.</text>
</comment>
<organism evidence="1 2">
    <name type="scientific">Salinadaptatus halalkaliphilus</name>
    <dbReference type="NCBI Taxonomy" id="2419781"/>
    <lineage>
        <taxon>Archaea</taxon>
        <taxon>Methanobacteriati</taxon>
        <taxon>Methanobacteriota</taxon>
        <taxon>Stenosarchaea group</taxon>
        <taxon>Halobacteria</taxon>
        <taxon>Halobacteriales</taxon>
        <taxon>Natrialbaceae</taxon>
        <taxon>Salinadaptatus</taxon>
    </lineage>
</organism>
<proteinExistence type="predicted"/>
<dbReference type="Proteomes" id="UP000318864">
    <property type="component" value="Unassembled WGS sequence"/>
</dbReference>
<keyword evidence="2" id="KW-1185">Reference proteome</keyword>
<protein>
    <submittedName>
        <fullName evidence="1">Uncharacterized protein</fullName>
    </submittedName>
</protein>
<dbReference type="AlphaFoldDB" id="A0A4S3TTA8"/>
<accession>A0A4S3TTA8</accession>